<dbReference type="Proteomes" id="UP000298652">
    <property type="component" value="Chromosome 2"/>
</dbReference>
<gene>
    <name evidence="2" type="ORF">SEVIR_2G093460v2</name>
</gene>
<name>A0A4U6VQW8_SETVI</name>
<accession>A0A4U6VQW8</accession>
<dbReference type="Gramene" id="TKW31255">
    <property type="protein sequence ID" value="TKW31255"/>
    <property type="gene ID" value="SEVIR_2G093460v2"/>
</dbReference>
<sequence>MLIEKSDKFPIFHNIRTLDLHGCFLDEYELYDKLEALGSFLQSAPCLEKLILKYCMDEVGRDWTIPLRPTFGWETSGTETSLLRNIPPRSGTTPSGKIERTGSSHFNVVPCRLTRGSNGEREVVACCLTRPPWPARASSAARPPWPAGTSSVAHLPWSAGDSSAAHPPWPVGASSAARPPWLAGASSAALRGGAGLGRCGEHSPVGRASLGWRGEGAGGEGAGRGGGAGRVSGKGAPGDGEEETSGQVGPTNYCI</sequence>
<evidence type="ECO:0000313" key="2">
    <source>
        <dbReference type="EMBL" id="TKW31255.1"/>
    </source>
</evidence>
<proteinExistence type="predicted"/>
<evidence type="ECO:0000256" key="1">
    <source>
        <dbReference type="SAM" id="MobiDB-lite"/>
    </source>
</evidence>
<dbReference type="AlphaFoldDB" id="A0A4U6VQW8"/>
<keyword evidence="3" id="KW-1185">Reference proteome</keyword>
<organism evidence="2 3">
    <name type="scientific">Setaria viridis</name>
    <name type="common">Green bristlegrass</name>
    <name type="synonym">Setaria italica subsp. viridis</name>
    <dbReference type="NCBI Taxonomy" id="4556"/>
    <lineage>
        <taxon>Eukaryota</taxon>
        <taxon>Viridiplantae</taxon>
        <taxon>Streptophyta</taxon>
        <taxon>Embryophyta</taxon>
        <taxon>Tracheophyta</taxon>
        <taxon>Spermatophyta</taxon>
        <taxon>Magnoliopsida</taxon>
        <taxon>Liliopsida</taxon>
        <taxon>Poales</taxon>
        <taxon>Poaceae</taxon>
        <taxon>PACMAD clade</taxon>
        <taxon>Panicoideae</taxon>
        <taxon>Panicodae</taxon>
        <taxon>Paniceae</taxon>
        <taxon>Cenchrinae</taxon>
        <taxon>Setaria</taxon>
    </lineage>
</organism>
<evidence type="ECO:0008006" key="4">
    <source>
        <dbReference type="Google" id="ProtNLM"/>
    </source>
</evidence>
<feature type="compositionally biased region" description="Polar residues" evidence="1">
    <location>
        <begin position="245"/>
        <end position="255"/>
    </location>
</feature>
<feature type="region of interest" description="Disordered" evidence="1">
    <location>
        <begin position="207"/>
        <end position="255"/>
    </location>
</feature>
<reference evidence="2" key="1">
    <citation type="submission" date="2019-03" db="EMBL/GenBank/DDBJ databases">
        <title>WGS assembly of Setaria viridis.</title>
        <authorList>
            <person name="Huang P."/>
            <person name="Jenkins J."/>
            <person name="Grimwood J."/>
            <person name="Barry K."/>
            <person name="Healey A."/>
            <person name="Mamidi S."/>
            <person name="Sreedasyam A."/>
            <person name="Shu S."/>
            <person name="Feldman M."/>
            <person name="Wu J."/>
            <person name="Yu Y."/>
            <person name="Chen C."/>
            <person name="Johnson J."/>
            <person name="Rokhsar D."/>
            <person name="Baxter I."/>
            <person name="Schmutz J."/>
            <person name="Brutnell T."/>
            <person name="Kellogg E."/>
        </authorList>
    </citation>
    <scope>NUCLEOTIDE SEQUENCE [LARGE SCALE GENOMIC DNA]</scope>
</reference>
<dbReference type="EMBL" id="CM016553">
    <property type="protein sequence ID" value="TKW31255.1"/>
    <property type="molecule type" value="Genomic_DNA"/>
</dbReference>
<protein>
    <recommendedName>
        <fullName evidence="4">FBD domain-containing protein</fullName>
    </recommendedName>
</protein>
<evidence type="ECO:0000313" key="3">
    <source>
        <dbReference type="Proteomes" id="UP000298652"/>
    </source>
</evidence>
<feature type="compositionally biased region" description="Gly residues" evidence="1">
    <location>
        <begin position="213"/>
        <end position="238"/>
    </location>
</feature>